<accession>A0A4V6DTF4</accession>
<protein>
    <submittedName>
        <fullName evidence="1">Cupin-like protein 2</fullName>
    </submittedName>
</protein>
<dbReference type="Gene3D" id="2.60.120.10">
    <property type="entry name" value="Jelly Rolls"/>
    <property type="match status" value="1"/>
</dbReference>
<dbReference type="CDD" id="cd02219">
    <property type="entry name" value="cupin_YjlB-like"/>
    <property type="match status" value="1"/>
</dbReference>
<dbReference type="InterPro" id="IPR014500">
    <property type="entry name" value="UCP019307_cupin"/>
</dbReference>
<dbReference type="PANTHER" id="PTHR36448:SF3">
    <property type="entry name" value="CUPIN TYPE-2 DOMAIN-CONTAINING PROTEIN"/>
    <property type="match status" value="1"/>
</dbReference>
<dbReference type="AlphaFoldDB" id="A0A4V6DTF4"/>
<dbReference type="Proteomes" id="UP000308133">
    <property type="component" value="Unassembled WGS sequence"/>
</dbReference>
<gene>
    <name evidence="1" type="ORF">C1H76_7242</name>
</gene>
<organism evidence="1 2">
    <name type="scientific">Elsinoe australis</name>
    <dbReference type="NCBI Taxonomy" id="40998"/>
    <lineage>
        <taxon>Eukaryota</taxon>
        <taxon>Fungi</taxon>
        <taxon>Dikarya</taxon>
        <taxon>Ascomycota</taxon>
        <taxon>Pezizomycotina</taxon>
        <taxon>Dothideomycetes</taxon>
        <taxon>Dothideomycetidae</taxon>
        <taxon>Myriangiales</taxon>
        <taxon>Elsinoaceae</taxon>
        <taxon>Elsinoe</taxon>
    </lineage>
</organism>
<evidence type="ECO:0000313" key="1">
    <source>
        <dbReference type="EMBL" id="TKX20432.1"/>
    </source>
</evidence>
<dbReference type="SUPFAM" id="SSF51182">
    <property type="entry name" value="RmlC-like cupins"/>
    <property type="match status" value="1"/>
</dbReference>
<evidence type="ECO:0000313" key="2">
    <source>
        <dbReference type="Proteomes" id="UP000308133"/>
    </source>
</evidence>
<comment type="caution">
    <text evidence="1">The sequence shown here is derived from an EMBL/GenBank/DDBJ whole genome shotgun (WGS) entry which is preliminary data.</text>
</comment>
<name>A0A4V6DTF4_9PEZI</name>
<dbReference type="EMBL" id="PTQR01000088">
    <property type="protein sequence ID" value="TKX20432.1"/>
    <property type="molecule type" value="Genomic_DNA"/>
</dbReference>
<dbReference type="InterPro" id="IPR011051">
    <property type="entry name" value="RmlC_Cupin_sf"/>
</dbReference>
<sequence length="175" mass="19202">MSTPLSQLRVSKHFIPAWKLTPNTSIINKPLLVYHKAFSSANASALEAHFSKIGVVTPQWRYTMYSTSHFHSTTHEVLGISSGSAKLCFGHEDNPGRVVEKLTAGDVVVIPAGVAHRLLEDIEGGFEMVGCYPKGHNWDMCYGKGGEEDKVKGISKVDWFTKDPVYGDKGPVLDV</sequence>
<dbReference type="PANTHER" id="PTHR36448">
    <property type="entry name" value="BLR7373 PROTEIN"/>
    <property type="match status" value="1"/>
</dbReference>
<dbReference type="InterPro" id="IPR047121">
    <property type="entry name" value="YjiB-like"/>
</dbReference>
<reference evidence="1 2" key="1">
    <citation type="submission" date="2018-02" db="EMBL/GenBank/DDBJ databases">
        <title>Draft genome sequences of Elsinoe sp., causing black scab on jojoba.</title>
        <authorList>
            <person name="Stodart B."/>
            <person name="Jeffress S."/>
            <person name="Ash G."/>
            <person name="Arun Chinnappa K."/>
        </authorList>
    </citation>
    <scope>NUCLEOTIDE SEQUENCE [LARGE SCALE GENOMIC DNA]</scope>
    <source>
        <strain evidence="1 2">Hillstone_2</strain>
    </source>
</reference>
<proteinExistence type="predicted"/>
<dbReference type="InterPro" id="IPR014710">
    <property type="entry name" value="RmlC-like_jellyroll"/>
</dbReference>
<dbReference type="PIRSF" id="PIRSF019307">
    <property type="entry name" value="UCP019307"/>
    <property type="match status" value="1"/>
</dbReference>